<keyword evidence="2" id="KW-1185">Reference proteome</keyword>
<organism evidence="1 2">
    <name type="scientific">Larkinella insperata</name>
    <dbReference type="NCBI Taxonomy" id="332158"/>
    <lineage>
        <taxon>Bacteria</taxon>
        <taxon>Pseudomonadati</taxon>
        <taxon>Bacteroidota</taxon>
        <taxon>Cytophagia</taxon>
        <taxon>Cytophagales</taxon>
        <taxon>Spirosomataceae</taxon>
        <taxon>Larkinella</taxon>
    </lineage>
</organism>
<dbReference type="EMBL" id="JBHTLP010000044">
    <property type="protein sequence ID" value="MFD1145399.1"/>
    <property type="molecule type" value="Genomic_DNA"/>
</dbReference>
<comment type="caution">
    <text evidence="1">The sequence shown here is derived from an EMBL/GenBank/DDBJ whole genome shotgun (WGS) entry which is preliminary data.</text>
</comment>
<reference evidence="2" key="1">
    <citation type="journal article" date="2019" name="Int. J. Syst. Evol. Microbiol.">
        <title>The Global Catalogue of Microorganisms (GCM) 10K type strain sequencing project: providing services to taxonomists for standard genome sequencing and annotation.</title>
        <authorList>
            <consortium name="The Broad Institute Genomics Platform"/>
            <consortium name="The Broad Institute Genome Sequencing Center for Infectious Disease"/>
            <person name="Wu L."/>
            <person name="Ma J."/>
        </authorList>
    </citation>
    <scope>NUCLEOTIDE SEQUENCE [LARGE SCALE GENOMIC DNA]</scope>
    <source>
        <strain evidence="2">CCUG 55608</strain>
    </source>
</reference>
<evidence type="ECO:0000313" key="2">
    <source>
        <dbReference type="Proteomes" id="UP001597116"/>
    </source>
</evidence>
<name>A0ABW3QFM9_9BACT</name>
<sequence length="309" mass="34678">MNTSPSKAIVEEIAQIKGISEAFVEKDWYVTQVIRLITSICFQDFTLVFTGGTALSKAHGLIQRFSEDIDFRVMAPSLIAQNKSQQSKTLSAFKKAVIDILQTDFVIDESQITARNGNRFIAIELNYHTLFGRADALRPHILLELTVSDLFLPAVNLSVSSFINEVAKRQPEVESINCIDPVENAADKLSAITWRIPDRKRGTVNDDPYLVRHIHDLAILSDRVMDHPEFQTLVRSAIDRDDKRSKAITGFTPVQKFTIMLGILASDSGYLTEYERFVNGMSYAPSSSVLPFQKAIEKVNQLINLIIKS</sequence>
<dbReference type="RefSeq" id="WP_379885699.1">
    <property type="nucleotide sequence ID" value="NZ_JBHTLP010000044.1"/>
</dbReference>
<dbReference type="Gene3D" id="3.10.450.620">
    <property type="entry name" value="JHP933, nucleotidyltransferase-like core domain"/>
    <property type="match status" value="1"/>
</dbReference>
<keyword evidence="1" id="KW-0808">Transferase</keyword>
<dbReference type="InterPro" id="IPR014942">
    <property type="entry name" value="AbiEii"/>
</dbReference>
<accession>A0ABW3QFM9</accession>
<gene>
    <name evidence="1" type="ORF">ACFQ4C_30010</name>
</gene>
<dbReference type="Pfam" id="PF08843">
    <property type="entry name" value="AbiEii"/>
    <property type="match status" value="1"/>
</dbReference>
<protein>
    <submittedName>
        <fullName evidence="1">Nucleotidyl transferase AbiEii/AbiGii toxin family protein</fullName>
    </submittedName>
</protein>
<dbReference type="Proteomes" id="UP001597116">
    <property type="component" value="Unassembled WGS sequence"/>
</dbReference>
<dbReference type="GO" id="GO:0016740">
    <property type="term" value="F:transferase activity"/>
    <property type="evidence" value="ECO:0007669"/>
    <property type="project" value="UniProtKB-KW"/>
</dbReference>
<proteinExistence type="predicted"/>
<evidence type="ECO:0000313" key="1">
    <source>
        <dbReference type="EMBL" id="MFD1145399.1"/>
    </source>
</evidence>